<feature type="domain" description="EAL" evidence="2">
    <location>
        <begin position="539"/>
        <end position="794"/>
    </location>
</feature>
<dbReference type="Proteomes" id="UP000295361">
    <property type="component" value="Unassembled WGS sequence"/>
</dbReference>
<keyword evidence="4" id="KW-1185">Reference proteome</keyword>
<evidence type="ECO:0000313" key="3">
    <source>
        <dbReference type="EMBL" id="TDP72354.1"/>
    </source>
</evidence>
<accession>A0A4V3CTH9</accession>
<dbReference type="Gene3D" id="3.30.70.270">
    <property type="match status" value="1"/>
</dbReference>
<feature type="transmembrane region" description="Helical" evidence="1">
    <location>
        <begin position="64"/>
        <end position="85"/>
    </location>
</feature>
<dbReference type="InParanoid" id="A0A4V3CTH9"/>
<dbReference type="InterPro" id="IPR001633">
    <property type="entry name" value="EAL_dom"/>
</dbReference>
<evidence type="ECO:0000256" key="1">
    <source>
        <dbReference type="SAM" id="Phobius"/>
    </source>
</evidence>
<protein>
    <submittedName>
        <fullName evidence="3">Diguanylate cyclase/phosphodiesterase</fullName>
    </submittedName>
</protein>
<sequence length="809" mass="87597">MTDLLTSLLQRLRVWVLAEPGDGWPSGGALRAPWRASRSWDRPRGRPGSEATSTADIQLSALRVMLLASVVLAGVVGLHSAVMALLRGKPWAVVIVVVVLSLLGAAIRQARRNSQGGAILLLCAVYAAALAITISTGQQPELSRLGYVLSYTTPLVAGLLINWRLALALMALNSLLFVLAVTGYQAPQLPQQDVRLPQSLFYVHAALFMFFNLCLPLAVFRLVDGMGKIQHRLRSSRELSEQVFQAGSAPTLVCGPANEVLRANKPFLLLCGLDDEQALHGLPLAELLSAPDGEPRAWRPEAGLRWCLRASAGPREVELRSAHSIGRRLRAYGFDDVTELRRMQAHLAESVLREARATWHDPLTGLPNRGRCIQQLDALCAQGVAGPAVALLTLRISNLRQLNARYGVSACDELLQAFVRDLLAGLPAGTEVARVRGSVIALQIRACEDGDEMLVQMRRLCASLPTQAMAAAQPVVLDLVFGLVAVRELLTRQPGQIDGAELLRCCELALDMGQDPRWRQEFNGFGVFDATTARAVERGMAIEAELPQALSQGQLHLLYQPKLRPDGSLLGFEALVRWTSPALGAVSPVEFIPVAEACGLVGGITDWVVEAACAQLGRWRAGASAAAPYHVAVNLSAHDLERGDLFDMLTGALARHGVTASQLELEVTESALTRQPARALQQLQRLHEAGFTIAIDDFGTGYSSLAKLVDLPIDVLKIDRSFLRQLPGDLRRERVVRSVVSLAHSLNLRVVAEGVESDRQLAFLQALGVHGLQGYLFGRPELPGHWQELMCQGRMPGPAATETALVTPP</sequence>
<dbReference type="InterPro" id="IPR029787">
    <property type="entry name" value="Nucleotide_cyclase"/>
</dbReference>
<feature type="transmembrane region" description="Helical" evidence="1">
    <location>
        <begin position="199"/>
        <end position="223"/>
    </location>
</feature>
<dbReference type="Pfam" id="PF00990">
    <property type="entry name" value="GGDEF"/>
    <property type="match status" value="1"/>
</dbReference>
<feature type="transmembrane region" description="Helical" evidence="1">
    <location>
        <begin position="119"/>
        <end position="138"/>
    </location>
</feature>
<comment type="caution">
    <text evidence="3">The sequence shown here is derived from an EMBL/GenBank/DDBJ whole genome shotgun (WGS) entry which is preliminary data.</text>
</comment>
<keyword evidence="1" id="KW-1133">Transmembrane helix</keyword>
<dbReference type="Gene3D" id="3.20.20.450">
    <property type="entry name" value="EAL domain"/>
    <property type="match status" value="1"/>
</dbReference>
<dbReference type="RefSeq" id="WP_133699826.1">
    <property type="nucleotide sequence ID" value="NZ_SNXS01000002.1"/>
</dbReference>
<dbReference type="InterPro" id="IPR050706">
    <property type="entry name" value="Cyclic-di-GMP_PDE-like"/>
</dbReference>
<organism evidence="3 4">
    <name type="scientific">Roseateles toxinivorans</name>
    <dbReference type="NCBI Taxonomy" id="270368"/>
    <lineage>
        <taxon>Bacteria</taxon>
        <taxon>Pseudomonadati</taxon>
        <taxon>Pseudomonadota</taxon>
        <taxon>Betaproteobacteria</taxon>
        <taxon>Burkholderiales</taxon>
        <taxon>Sphaerotilaceae</taxon>
        <taxon>Roseateles</taxon>
    </lineage>
</organism>
<dbReference type="OrthoDB" id="9813903at2"/>
<dbReference type="SUPFAM" id="SSF55073">
    <property type="entry name" value="Nucleotide cyclase"/>
    <property type="match status" value="1"/>
</dbReference>
<dbReference type="SMART" id="SM00052">
    <property type="entry name" value="EAL"/>
    <property type="match status" value="1"/>
</dbReference>
<name>A0A4V3CTH9_9BURK</name>
<dbReference type="PROSITE" id="PS50883">
    <property type="entry name" value="EAL"/>
    <property type="match status" value="1"/>
</dbReference>
<dbReference type="InterPro" id="IPR035919">
    <property type="entry name" value="EAL_sf"/>
</dbReference>
<dbReference type="InterPro" id="IPR000160">
    <property type="entry name" value="GGDEF_dom"/>
</dbReference>
<feature type="transmembrane region" description="Helical" evidence="1">
    <location>
        <begin position="91"/>
        <end position="107"/>
    </location>
</feature>
<feature type="transmembrane region" description="Helical" evidence="1">
    <location>
        <begin position="168"/>
        <end position="187"/>
    </location>
</feature>
<dbReference type="EMBL" id="SNXS01000002">
    <property type="protein sequence ID" value="TDP72354.1"/>
    <property type="molecule type" value="Genomic_DNA"/>
</dbReference>
<dbReference type="SMART" id="SM00267">
    <property type="entry name" value="GGDEF"/>
    <property type="match status" value="1"/>
</dbReference>
<dbReference type="PANTHER" id="PTHR33121">
    <property type="entry name" value="CYCLIC DI-GMP PHOSPHODIESTERASE PDEF"/>
    <property type="match status" value="1"/>
</dbReference>
<gene>
    <name evidence="3" type="ORF">DES47_10299</name>
</gene>
<dbReference type="SUPFAM" id="SSF141868">
    <property type="entry name" value="EAL domain-like"/>
    <property type="match status" value="1"/>
</dbReference>
<dbReference type="Pfam" id="PF00563">
    <property type="entry name" value="EAL"/>
    <property type="match status" value="1"/>
</dbReference>
<dbReference type="InterPro" id="IPR043128">
    <property type="entry name" value="Rev_trsase/Diguanyl_cyclase"/>
</dbReference>
<keyword evidence="1" id="KW-0472">Membrane</keyword>
<reference evidence="3 4" key="1">
    <citation type="submission" date="2019-03" db="EMBL/GenBank/DDBJ databases">
        <title>Genomic Encyclopedia of Type Strains, Phase IV (KMG-IV): sequencing the most valuable type-strain genomes for metagenomic binning, comparative biology and taxonomic classification.</title>
        <authorList>
            <person name="Goeker M."/>
        </authorList>
    </citation>
    <scope>NUCLEOTIDE SEQUENCE [LARGE SCALE GENOMIC DNA]</scope>
    <source>
        <strain evidence="3 4">DSM 16998</strain>
    </source>
</reference>
<dbReference type="GO" id="GO:0071111">
    <property type="term" value="F:cyclic-guanylate-specific phosphodiesterase activity"/>
    <property type="evidence" value="ECO:0007669"/>
    <property type="project" value="InterPro"/>
</dbReference>
<evidence type="ECO:0000259" key="2">
    <source>
        <dbReference type="PROSITE" id="PS50883"/>
    </source>
</evidence>
<evidence type="ECO:0000313" key="4">
    <source>
        <dbReference type="Proteomes" id="UP000295361"/>
    </source>
</evidence>
<dbReference type="PANTHER" id="PTHR33121:SF19">
    <property type="entry name" value="CYCLIC DI-GMP PHOSPHODIESTERASE PA2567"/>
    <property type="match status" value="1"/>
</dbReference>
<dbReference type="AlphaFoldDB" id="A0A4V3CTH9"/>
<proteinExistence type="predicted"/>
<dbReference type="CDD" id="cd01948">
    <property type="entry name" value="EAL"/>
    <property type="match status" value="1"/>
</dbReference>
<keyword evidence="1" id="KW-0812">Transmembrane</keyword>